<dbReference type="Gene3D" id="2.10.230.10">
    <property type="entry name" value="Heat shock protein DnaJ, cysteine-rich domain"/>
    <property type="match status" value="1"/>
</dbReference>
<keyword evidence="3 6" id="KW-0863">Zinc-finger</keyword>
<gene>
    <name evidence="10" type="ORF">B9G98_01286</name>
</gene>
<comment type="caution">
    <text evidence="10">The sequence shown here is derived from an EMBL/GenBank/DDBJ whole genome shotgun (WGS) entry which is preliminary data.</text>
</comment>
<dbReference type="Gene3D" id="2.60.260.20">
    <property type="entry name" value="Urease metallochaperone UreE, N-terminal domain"/>
    <property type="match status" value="2"/>
</dbReference>
<dbReference type="SMART" id="SM00271">
    <property type="entry name" value="DnaJ"/>
    <property type="match status" value="1"/>
</dbReference>
<proteinExistence type="inferred from homology"/>
<feature type="compositionally biased region" description="Acidic residues" evidence="7">
    <location>
        <begin position="379"/>
        <end position="388"/>
    </location>
</feature>
<dbReference type="InterPro" id="IPR036410">
    <property type="entry name" value="HSP_DnaJ_Cys-rich_dom_sf"/>
</dbReference>
<dbReference type="SUPFAM" id="SSF49493">
    <property type="entry name" value="HSP40/DnaJ peptide-binding domain"/>
    <property type="match status" value="2"/>
</dbReference>
<dbReference type="PROSITE" id="PS51188">
    <property type="entry name" value="ZF_CR"/>
    <property type="match status" value="1"/>
</dbReference>
<evidence type="ECO:0000256" key="4">
    <source>
        <dbReference type="ARBA" id="ARBA00022833"/>
    </source>
</evidence>
<dbReference type="InterPro" id="IPR036869">
    <property type="entry name" value="J_dom_sf"/>
</dbReference>
<evidence type="ECO:0000256" key="6">
    <source>
        <dbReference type="PROSITE-ProRule" id="PRU00546"/>
    </source>
</evidence>
<evidence type="ECO:0000256" key="2">
    <source>
        <dbReference type="ARBA" id="ARBA00022737"/>
    </source>
</evidence>
<reference evidence="10 11" key="1">
    <citation type="submission" date="2017-04" db="EMBL/GenBank/DDBJ databases">
        <title>Genome sequencing of [Candida] sorbophila.</title>
        <authorList>
            <person name="Ahn J.O."/>
        </authorList>
    </citation>
    <scope>NUCLEOTIDE SEQUENCE [LARGE SCALE GENOMIC DNA]</scope>
    <source>
        <strain evidence="10 11">DS02</strain>
    </source>
</reference>
<dbReference type="PROSITE" id="PS50076">
    <property type="entry name" value="DNAJ_2"/>
    <property type="match status" value="1"/>
</dbReference>
<dbReference type="GO" id="GO:0030544">
    <property type="term" value="F:Hsp70 protein binding"/>
    <property type="evidence" value="ECO:0007669"/>
    <property type="project" value="InterPro"/>
</dbReference>
<dbReference type="PROSITE" id="PS00636">
    <property type="entry name" value="DNAJ_1"/>
    <property type="match status" value="1"/>
</dbReference>
<feature type="domain" description="CR-type" evidence="9">
    <location>
        <begin position="128"/>
        <end position="211"/>
    </location>
</feature>
<dbReference type="InterPro" id="IPR002939">
    <property type="entry name" value="DnaJ_C"/>
</dbReference>
<evidence type="ECO:0000256" key="7">
    <source>
        <dbReference type="SAM" id="MobiDB-lite"/>
    </source>
</evidence>
<dbReference type="InterPro" id="IPR012724">
    <property type="entry name" value="DnaJ"/>
</dbReference>
<evidence type="ECO:0000256" key="5">
    <source>
        <dbReference type="ARBA" id="ARBA00023186"/>
    </source>
</evidence>
<evidence type="ECO:0000313" key="10">
    <source>
        <dbReference type="EMBL" id="PRT53666.1"/>
    </source>
</evidence>
<evidence type="ECO:0000256" key="1">
    <source>
        <dbReference type="ARBA" id="ARBA00022723"/>
    </source>
</evidence>
<keyword evidence="1 6" id="KW-0479">Metal-binding</keyword>
<dbReference type="GO" id="GO:0008270">
    <property type="term" value="F:zinc ion binding"/>
    <property type="evidence" value="ECO:0007669"/>
    <property type="project" value="UniProtKB-KW"/>
</dbReference>
<dbReference type="CDD" id="cd10719">
    <property type="entry name" value="DnaJ_zf"/>
    <property type="match status" value="1"/>
</dbReference>
<dbReference type="RefSeq" id="XP_024663612.1">
    <property type="nucleotide sequence ID" value="XM_024807844.1"/>
</dbReference>
<dbReference type="InterPro" id="IPR044713">
    <property type="entry name" value="DNJA1/2-like"/>
</dbReference>
<dbReference type="CDD" id="cd06257">
    <property type="entry name" value="DnaJ"/>
    <property type="match status" value="1"/>
</dbReference>
<evidence type="ECO:0000259" key="9">
    <source>
        <dbReference type="PROSITE" id="PS51188"/>
    </source>
</evidence>
<dbReference type="GeneID" id="36515035"/>
<dbReference type="STRING" id="45607.A0A2T0FF94"/>
<dbReference type="SUPFAM" id="SSF46565">
    <property type="entry name" value="Chaperone J-domain"/>
    <property type="match status" value="1"/>
</dbReference>
<dbReference type="InterPro" id="IPR001623">
    <property type="entry name" value="DnaJ_domain"/>
</dbReference>
<dbReference type="AlphaFoldDB" id="A0A2T0FF94"/>
<keyword evidence="4 6" id="KW-0862">Zinc</keyword>
<dbReference type="GO" id="GO:0006457">
    <property type="term" value="P:protein folding"/>
    <property type="evidence" value="ECO:0007669"/>
    <property type="project" value="InterPro"/>
</dbReference>
<dbReference type="InterPro" id="IPR018253">
    <property type="entry name" value="DnaJ_domain_CS"/>
</dbReference>
<keyword evidence="5" id="KW-0143">Chaperone</keyword>
<dbReference type="Pfam" id="PF00684">
    <property type="entry name" value="DnaJ_CXXCXGXG"/>
    <property type="match status" value="1"/>
</dbReference>
<sequence>MVRDTKLYDILGVAPTATDSEIKKAYRKMALKYHPDKNSSEEAHEKFKEVSGAYEVLADDEKRSLYDNYGMEGLQGQGGPGGDDLFSHFFGGMGGMGGMFGGGRPSGPRRSRDIVHVVKVTLEDLYKGRTAKMALKRTIVCPDCKGIGGKEGKVKKCTACHGQGVKLEARQMGNVIQQYQTVCRACEGTGEICAPEDRCKRCNGKKKIEESKVLEVHIEKGMANGQRITFQGEGDGGPNIIPGDVIFVLEEQPHARFERRGNDLFYKQKLDLLTALGGGSFDIEQLDGQWIHVAIGEGEIISPNQFKLVKGKGMPSQRFHNHGDLIIEFEIEFPKTVTPENLQLLEKALPPRVAPQTHPDAEFVTMEEVDVSKLRENPEDAMDEDDEMGGGHGPGVQCASQ</sequence>
<dbReference type="Pfam" id="PF00226">
    <property type="entry name" value="DnaJ"/>
    <property type="match status" value="1"/>
</dbReference>
<dbReference type="OrthoDB" id="550424at2759"/>
<name>A0A2T0FF94_9ASCO</name>
<dbReference type="PANTHER" id="PTHR43888">
    <property type="entry name" value="DNAJ-LIKE-2, ISOFORM A-RELATED"/>
    <property type="match status" value="1"/>
</dbReference>
<feature type="region of interest" description="Disordered" evidence="7">
    <location>
        <begin position="353"/>
        <end position="401"/>
    </location>
</feature>
<organism evidence="10 11">
    <name type="scientific">Wickerhamiella sorbophila</name>
    <dbReference type="NCBI Taxonomy" id="45607"/>
    <lineage>
        <taxon>Eukaryota</taxon>
        <taxon>Fungi</taxon>
        <taxon>Dikarya</taxon>
        <taxon>Ascomycota</taxon>
        <taxon>Saccharomycotina</taxon>
        <taxon>Dipodascomycetes</taxon>
        <taxon>Dipodascales</taxon>
        <taxon>Trichomonascaceae</taxon>
        <taxon>Wickerhamiella</taxon>
    </lineage>
</organism>
<dbReference type="Gene3D" id="1.10.287.110">
    <property type="entry name" value="DnaJ domain"/>
    <property type="match status" value="1"/>
</dbReference>
<feature type="domain" description="J" evidence="8">
    <location>
        <begin position="6"/>
        <end position="70"/>
    </location>
</feature>
<protein>
    <submittedName>
        <fullName evidence="10">Mitochondrial protein import protein MAS5</fullName>
    </submittedName>
</protein>
<evidence type="ECO:0000313" key="11">
    <source>
        <dbReference type="Proteomes" id="UP000238350"/>
    </source>
</evidence>
<dbReference type="GO" id="GO:0005524">
    <property type="term" value="F:ATP binding"/>
    <property type="evidence" value="ECO:0007669"/>
    <property type="project" value="InterPro"/>
</dbReference>
<dbReference type="GO" id="GO:0009408">
    <property type="term" value="P:response to heat"/>
    <property type="evidence" value="ECO:0007669"/>
    <property type="project" value="InterPro"/>
</dbReference>
<evidence type="ECO:0000259" key="8">
    <source>
        <dbReference type="PROSITE" id="PS50076"/>
    </source>
</evidence>
<dbReference type="FunFam" id="2.60.260.20:FF:000003">
    <property type="entry name" value="DnaJ subfamily A member 2"/>
    <property type="match status" value="1"/>
</dbReference>
<dbReference type="InterPro" id="IPR001305">
    <property type="entry name" value="HSP_DnaJ_Cys-rich_dom"/>
</dbReference>
<dbReference type="HAMAP" id="MF_01152">
    <property type="entry name" value="DnaJ"/>
    <property type="match status" value="1"/>
</dbReference>
<evidence type="ECO:0000256" key="3">
    <source>
        <dbReference type="ARBA" id="ARBA00022771"/>
    </source>
</evidence>
<dbReference type="EMBL" id="NDIQ01000001">
    <property type="protein sequence ID" value="PRT53666.1"/>
    <property type="molecule type" value="Genomic_DNA"/>
</dbReference>
<dbReference type="FunFam" id="1.10.287.110:FF:000041">
    <property type="entry name" value="Chaperone protein DNAj, putative"/>
    <property type="match status" value="1"/>
</dbReference>
<accession>A0A2T0FF94</accession>
<dbReference type="SUPFAM" id="SSF57938">
    <property type="entry name" value="DnaJ/Hsp40 cysteine-rich domain"/>
    <property type="match status" value="1"/>
</dbReference>
<keyword evidence="2" id="KW-0677">Repeat</keyword>
<dbReference type="PRINTS" id="PR00625">
    <property type="entry name" value="JDOMAIN"/>
</dbReference>
<dbReference type="FunFam" id="2.10.230.10:FF:000001">
    <property type="entry name" value="DnaJ subfamily A member 2"/>
    <property type="match status" value="1"/>
</dbReference>
<dbReference type="Proteomes" id="UP000238350">
    <property type="component" value="Unassembled WGS sequence"/>
</dbReference>
<dbReference type="CDD" id="cd10747">
    <property type="entry name" value="DnaJ_C"/>
    <property type="match status" value="1"/>
</dbReference>
<dbReference type="InterPro" id="IPR008971">
    <property type="entry name" value="HSP40/DnaJ_pept-bd"/>
</dbReference>
<dbReference type="Pfam" id="PF01556">
    <property type="entry name" value="DnaJ_C"/>
    <property type="match status" value="1"/>
</dbReference>
<dbReference type="GO" id="GO:0051082">
    <property type="term" value="F:unfolded protein binding"/>
    <property type="evidence" value="ECO:0007669"/>
    <property type="project" value="InterPro"/>
</dbReference>
<feature type="zinc finger region" description="CR-type" evidence="6">
    <location>
        <begin position="128"/>
        <end position="211"/>
    </location>
</feature>
<keyword evidence="11" id="KW-1185">Reference proteome</keyword>